<evidence type="ECO:0000313" key="1">
    <source>
        <dbReference type="EMBL" id="KAF6838756.1"/>
    </source>
</evidence>
<comment type="caution">
    <text evidence="1">The sequence shown here is derived from an EMBL/GenBank/DDBJ whole genome shotgun (WGS) entry which is preliminary data.</text>
</comment>
<dbReference type="InterPro" id="IPR013785">
    <property type="entry name" value="Aldolase_TIM"/>
</dbReference>
<organism evidence="1 2">
    <name type="scientific">Colletotrichum plurivorum</name>
    <dbReference type="NCBI Taxonomy" id="2175906"/>
    <lineage>
        <taxon>Eukaryota</taxon>
        <taxon>Fungi</taxon>
        <taxon>Dikarya</taxon>
        <taxon>Ascomycota</taxon>
        <taxon>Pezizomycotina</taxon>
        <taxon>Sordariomycetes</taxon>
        <taxon>Hypocreomycetidae</taxon>
        <taxon>Glomerellales</taxon>
        <taxon>Glomerellaceae</taxon>
        <taxon>Colletotrichum</taxon>
        <taxon>Colletotrichum orchidearum species complex</taxon>
    </lineage>
</organism>
<dbReference type="AlphaFoldDB" id="A0A8H6NNA7"/>
<reference evidence="1" key="1">
    <citation type="journal article" date="2020" name="Phytopathology">
        <title>Genome Sequence Resources of Colletotrichum truncatum, C. plurivorum, C. musicola, and C. sojae: Four Species Pathogenic to Soybean (Glycine max).</title>
        <authorList>
            <person name="Rogerio F."/>
            <person name="Boufleur T.R."/>
            <person name="Ciampi-Guillardi M."/>
            <person name="Sukno S.A."/>
            <person name="Thon M.R."/>
            <person name="Massola Junior N.S."/>
            <person name="Baroncelli R."/>
        </authorList>
    </citation>
    <scope>NUCLEOTIDE SEQUENCE</scope>
    <source>
        <strain evidence="1">LFN00145</strain>
    </source>
</reference>
<evidence type="ECO:0000313" key="2">
    <source>
        <dbReference type="Proteomes" id="UP000654918"/>
    </source>
</evidence>
<dbReference type="Proteomes" id="UP000654918">
    <property type="component" value="Unassembled WGS sequence"/>
</dbReference>
<sequence>MPARYSCREGADPAPLAFLSSMPIAPNRFLKAALSKQLINLYCNRGKSGWGIIFSGSTPIAPAHLEAAGDPIISLDHNPEDGDERFEA</sequence>
<dbReference type="EMBL" id="WIGO01000017">
    <property type="protein sequence ID" value="KAF6838756.1"/>
    <property type="molecule type" value="Genomic_DNA"/>
</dbReference>
<dbReference type="Gene3D" id="3.20.20.70">
    <property type="entry name" value="Aldolase class I"/>
    <property type="match status" value="1"/>
</dbReference>
<name>A0A8H6NNA7_9PEZI</name>
<gene>
    <name evidence="1" type="ORF">CPLU01_02289</name>
</gene>
<proteinExistence type="predicted"/>
<accession>A0A8H6NNA7</accession>
<keyword evidence="2" id="KW-1185">Reference proteome</keyword>
<protein>
    <submittedName>
        <fullName evidence="1">NADH:flavin oxidoreductase/NADH oxidase</fullName>
    </submittedName>
</protein>